<sequence>MTAQIIHDSKQQQIYNLLPRGMSHSITAKELSSLTGIEQREVYAILNELLMQYDVPIGAMREGNRGYFIITNEDERKQALAPLQSHTANMELHIQKLKQIKI</sequence>
<dbReference type="RefSeq" id="WP_203630317.1">
    <property type="nucleotide sequence ID" value="NZ_BNJR01000015.1"/>
</dbReference>
<accession>A0ABQ3VZF4</accession>
<gene>
    <name evidence="1" type="ORF">YK48G_17250</name>
</gene>
<reference evidence="1 2" key="1">
    <citation type="journal article" date="2021" name="Int. J. Syst. Evol. Microbiol.">
        <title>Lentilactobacillus fungorum sp. nov., isolated from spent mushroom substrates.</title>
        <authorList>
            <person name="Tohno M."/>
            <person name="Tanizawa Y."/>
            <person name="Kojima Y."/>
            <person name="Sakamoto M."/>
            <person name="Ohkuma M."/>
            <person name="Kobayashi H."/>
        </authorList>
    </citation>
    <scope>NUCLEOTIDE SEQUENCE [LARGE SCALE GENOMIC DNA]</scope>
    <source>
        <strain evidence="1 2">YK48G</strain>
    </source>
</reference>
<organism evidence="1 2">
    <name type="scientific">Lentilactobacillus fungorum</name>
    <dbReference type="NCBI Taxonomy" id="2201250"/>
    <lineage>
        <taxon>Bacteria</taxon>
        <taxon>Bacillati</taxon>
        <taxon>Bacillota</taxon>
        <taxon>Bacilli</taxon>
        <taxon>Lactobacillales</taxon>
        <taxon>Lactobacillaceae</taxon>
        <taxon>Lentilactobacillus</taxon>
    </lineage>
</organism>
<keyword evidence="2" id="KW-1185">Reference proteome</keyword>
<evidence type="ECO:0000313" key="2">
    <source>
        <dbReference type="Proteomes" id="UP000604765"/>
    </source>
</evidence>
<dbReference type="Proteomes" id="UP000604765">
    <property type="component" value="Unassembled WGS sequence"/>
</dbReference>
<evidence type="ECO:0008006" key="3">
    <source>
        <dbReference type="Google" id="ProtNLM"/>
    </source>
</evidence>
<dbReference type="EMBL" id="BNJR01000015">
    <property type="protein sequence ID" value="GHP14300.1"/>
    <property type="molecule type" value="Genomic_DNA"/>
</dbReference>
<comment type="caution">
    <text evidence="1">The sequence shown here is derived from an EMBL/GenBank/DDBJ whole genome shotgun (WGS) entry which is preliminary data.</text>
</comment>
<name>A0ABQ3VZF4_9LACO</name>
<evidence type="ECO:0000313" key="1">
    <source>
        <dbReference type="EMBL" id="GHP14300.1"/>
    </source>
</evidence>
<protein>
    <recommendedName>
        <fullName evidence="3">Helix-turn-helix type 11 domain-containing protein</fullName>
    </recommendedName>
</protein>
<proteinExistence type="predicted"/>